<keyword evidence="4" id="KW-0732">Signal</keyword>
<feature type="domain" description="TGF-beta family profile" evidence="10">
    <location>
        <begin position="367"/>
        <end position="487"/>
    </location>
</feature>
<protein>
    <submittedName>
        <fullName evidence="12">Bone morphogenetic protein 3 isoform X1</fullName>
    </submittedName>
</protein>
<dbReference type="InterPro" id="IPR015615">
    <property type="entry name" value="TGF-beta-rel"/>
</dbReference>
<dbReference type="FunFam" id="2.10.90.10:FF:000001">
    <property type="entry name" value="Bone morphogenetic protein 4"/>
    <property type="match status" value="1"/>
</dbReference>
<feature type="compositionally biased region" description="Basic residues" evidence="9">
    <location>
        <begin position="332"/>
        <end position="353"/>
    </location>
</feature>
<comment type="subcellular location">
    <subcellularLocation>
        <location evidence="1">Secreted</location>
    </subcellularLocation>
</comment>
<evidence type="ECO:0000256" key="3">
    <source>
        <dbReference type="ARBA" id="ARBA00022525"/>
    </source>
</evidence>
<sequence length="487" mass="56714">MHMPFLTVQPLQSVVILFAVFFSVHRIYADHQWMDRRNILLHKAVQHLLDFKDFTKDKQLLPEPKGKDEPPKFMLDLYEQFKYGRVRRGKQRGNTVRCLHPEIGTVNGEKMLMFNLSSVKPSERVFGAHIHMFKKKLRDLADLQMVVYEVAPQYMSEMAKIDIPPRSRARWQVHDVTEATRSCLATRRPQPHLLAVTFTTTRYDGRKRTIKLHKFVHKHDAPFLVVFSNENQNISLDHITTRLHPDDLKYLDKNKNEAIQEEVTNHKLYSERNRRSIFDNEIPEHLDLEPSTPSPRINSIPESHPNMIQRRTKTLQKLSHLQLLPSPEWYKNKRRNQKKHRKKQRQRKQRLLPRKWSAKDDGISQDENKASESDVKDNLEQSRSCGRRKLIVDFADIGWDQWIIAPKSFGAHYCSGECVFPLGTGTRPTNHAAIQSIVHAVGLQNQVPAPCCVPNSLSSVTLLYYDEQRNVVLKNYPGMSVESCACR</sequence>
<dbReference type="PANTHER" id="PTHR11848:SF270">
    <property type="entry name" value="BONE MORPHOGENETIC PROTEIN 3-LIKE"/>
    <property type="match status" value="1"/>
</dbReference>
<feature type="compositionally biased region" description="Basic and acidic residues" evidence="9">
    <location>
        <begin position="357"/>
        <end position="379"/>
    </location>
</feature>
<dbReference type="GeneID" id="106180848"/>
<dbReference type="OMA" id="ITMRAES"/>
<evidence type="ECO:0000256" key="5">
    <source>
        <dbReference type="ARBA" id="ARBA00023030"/>
    </source>
</evidence>
<evidence type="ECO:0000256" key="8">
    <source>
        <dbReference type="RuleBase" id="RU000354"/>
    </source>
</evidence>
<keyword evidence="7" id="KW-0325">Glycoprotein</keyword>
<name>A0A1S3KCV0_LINAN</name>
<dbReference type="Proteomes" id="UP000085678">
    <property type="component" value="Unplaced"/>
</dbReference>
<reference evidence="12" key="1">
    <citation type="submission" date="2025-08" db="UniProtKB">
        <authorList>
            <consortium name="RefSeq"/>
        </authorList>
    </citation>
    <scope>IDENTIFICATION</scope>
    <source>
        <tissue evidence="12">Gonads</tissue>
    </source>
</reference>
<feature type="region of interest" description="Disordered" evidence="9">
    <location>
        <begin position="280"/>
        <end position="303"/>
    </location>
</feature>
<dbReference type="PANTHER" id="PTHR11848">
    <property type="entry name" value="TGF-BETA FAMILY"/>
    <property type="match status" value="1"/>
</dbReference>
<gene>
    <name evidence="12" type="primary">LOC106180848</name>
</gene>
<evidence type="ECO:0000313" key="12">
    <source>
        <dbReference type="RefSeq" id="XP_013420458.1"/>
    </source>
</evidence>
<evidence type="ECO:0000256" key="9">
    <source>
        <dbReference type="SAM" id="MobiDB-lite"/>
    </source>
</evidence>
<dbReference type="Gene3D" id="2.10.90.10">
    <property type="entry name" value="Cystine-knot cytokines"/>
    <property type="match status" value="1"/>
</dbReference>
<dbReference type="InParanoid" id="A0A1S3KCV0"/>
<dbReference type="GO" id="GO:0005615">
    <property type="term" value="C:extracellular space"/>
    <property type="evidence" value="ECO:0007669"/>
    <property type="project" value="TreeGrafter"/>
</dbReference>
<feature type="region of interest" description="Disordered" evidence="9">
    <location>
        <begin position="326"/>
        <end position="379"/>
    </location>
</feature>
<evidence type="ECO:0000256" key="4">
    <source>
        <dbReference type="ARBA" id="ARBA00022729"/>
    </source>
</evidence>
<evidence type="ECO:0000256" key="7">
    <source>
        <dbReference type="ARBA" id="ARBA00023180"/>
    </source>
</evidence>
<dbReference type="SUPFAM" id="SSF57501">
    <property type="entry name" value="Cystine-knot cytokines"/>
    <property type="match status" value="1"/>
</dbReference>
<dbReference type="InterPro" id="IPR017948">
    <property type="entry name" value="TGFb_CS"/>
</dbReference>
<keyword evidence="11" id="KW-1185">Reference proteome</keyword>
<dbReference type="InterPro" id="IPR001839">
    <property type="entry name" value="TGF-b_C"/>
</dbReference>
<dbReference type="GO" id="GO:0008083">
    <property type="term" value="F:growth factor activity"/>
    <property type="evidence" value="ECO:0007669"/>
    <property type="project" value="UniProtKB-KW"/>
</dbReference>
<dbReference type="AlphaFoldDB" id="A0A1S3KCV0"/>
<evidence type="ECO:0000259" key="10">
    <source>
        <dbReference type="PROSITE" id="PS51362"/>
    </source>
</evidence>
<dbReference type="SMART" id="SM00204">
    <property type="entry name" value="TGFB"/>
    <property type="match status" value="1"/>
</dbReference>
<evidence type="ECO:0000256" key="1">
    <source>
        <dbReference type="ARBA" id="ARBA00004613"/>
    </source>
</evidence>
<dbReference type="OrthoDB" id="5987191at2759"/>
<dbReference type="STRING" id="7574.A0A1S3KCV0"/>
<dbReference type="Pfam" id="PF00688">
    <property type="entry name" value="TGFb_propeptide"/>
    <property type="match status" value="1"/>
</dbReference>
<dbReference type="CDD" id="cd13763">
    <property type="entry name" value="TGF_beta_BMP3_like"/>
    <property type="match status" value="1"/>
</dbReference>
<dbReference type="InterPro" id="IPR029034">
    <property type="entry name" value="Cystine-knot_cytokine"/>
</dbReference>
<dbReference type="RefSeq" id="XP_013420458.1">
    <property type="nucleotide sequence ID" value="XM_013565004.1"/>
</dbReference>
<proteinExistence type="inferred from homology"/>
<keyword evidence="5 8" id="KW-0339">Growth factor</keyword>
<comment type="similarity">
    <text evidence="2 8">Belongs to the TGF-beta family.</text>
</comment>
<organism evidence="11 12">
    <name type="scientific">Lingula anatina</name>
    <name type="common">Brachiopod</name>
    <name type="synonym">Lingula unguis</name>
    <dbReference type="NCBI Taxonomy" id="7574"/>
    <lineage>
        <taxon>Eukaryota</taxon>
        <taxon>Metazoa</taxon>
        <taxon>Spiralia</taxon>
        <taxon>Lophotrochozoa</taxon>
        <taxon>Brachiopoda</taxon>
        <taxon>Linguliformea</taxon>
        <taxon>Lingulata</taxon>
        <taxon>Lingulida</taxon>
        <taxon>Linguloidea</taxon>
        <taxon>Lingulidae</taxon>
        <taxon>Lingula</taxon>
    </lineage>
</organism>
<evidence type="ECO:0000256" key="2">
    <source>
        <dbReference type="ARBA" id="ARBA00006656"/>
    </source>
</evidence>
<dbReference type="InterPro" id="IPR001111">
    <property type="entry name" value="TGF-b_propeptide"/>
</dbReference>
<keyword evidence="6" id="KW-1015">Disulfide bond</keyword>
<dbReference type="Pfam" id="PF00019">
    <property type="entry name" value="TGF_beta"/>
    <property type="match status" value="1"/>
</dbReference>
<dbReference type="PROSITE" id="PS00250">
    <property type="entry name" value="TGF_BETA_1"/>
    <property type="match status" value="1"/>
</dbReference>
<accession>A0A1S3KCV0</accession>
<evidence type="ECO:0000313" key="11">
    <source>
        <dbReference type="Proteomes" id="UP000085678"/>
    </source>
</evidence>
<dbReference type="PROSITE" id="PS51362">
    <property type="entry name" value="TGF_BETA_2"/>
    <property type="match status" value="1"/>
</dbReference>
<dbReference type="GO" id="GO:0005125">
    <property type="term" value="F:cytokine activity"/>
    <property type="evidence" value="ECO:0007669"/>
    <property type="project" value="TreeGrafter"/>
</dbReference>
<evidence type="ECO:0000256" key="6">
    <source>
        <dbReference type="ARBA" id="ARBA00023157"/>
    </source>
</evidence>
<keyword evidence="3" id="KW-0964">Secreted</keyword>
<dbReference type="KEGG" id="lak:106180848"/>